<dbReference type="InterPro" id="IPR000917">
    <property type="entry name" value="Sulfatase_N"/>
</dbReference>
<dbReference type="InterPro" id="IPR052701">
    <property type="entry name" value="GAG_Ulvan_Degrading_Sulfatases"/>
</dbReference>
<gene>
    <name evidence="3" type="ORF">L2737_06800</name>
</gene>
<evidence type="ECO:0000256" key="1">
    <source>
        <dbReference type="SAM" id="SignalP"/>
    </source>
</evidence>
<dbReference type="InterPro" id="IPR017850">
    <property type="entry name" value="Alkaline_phosphatase_core_sf"/>
</dbReference>
<name>A0ABT0KMV5_9GAMM</name>
<reference evidence="3 4" key="1">
    <citation type="submission" date="2022-01" db="EMBL/GenBank/DDBJ databases">
        <title>Whole genome-based taxonomy of the Shewanellaceae.</title>
        <authorList>
            <person name="Martin-Rodriguez A.J."/>
        </authorList>
    </citation>
    <scope>NUCLEOTIDE SEQUENCE [LARGE SCALE GENOMIC DNA]</scope>
    <source>
        <strain evidence="3 4">DSM 24955</strain>
    </source>
</reference>
<evidence type="ECO:0000313" key="4">
    <source>
        <dbReference type="Proteomes" id="UP001202134"/>
    </source>
</evidence>
<evidence type="ECO:0000313" key="3">
    <source>
        <dbReference type="EMBL" id="MCL1045039.1"/>
    </source>
</evidence>
<dbReference type="PANTHER" id="PTHR43751">
    <property type="entry name" value="SULFATASE"/>
    <property type="match status" value="1"/>
</dbReference>
<feature type="chain" id="PRO_5046152976" evidence="1">
    <location>
        <begin position="25"/>
        <end position="549"/>
    </location>
</feature>
<sequence>MKKIHLIITSCIFITALFSYKAIADTQPNIVLVLTDDQPYGYLSITGNKIAQTPSIDELAEKGMLFTNAHVTSAICTPSRVSILLSQYERQHGVNFNSGTAVSEQAWAESYPMMLREAGYFTGWVGKNHVPLGEKGYKSGLMESSFDYWYASQGHMKFYSKETYDIFKEAEHDTQLEIVSEGVDDFMDTNEHKFKRAVTFLDARPKDQPFMLSINLNLPHGASAREMAQRDSDDEIYRSLFRDRDIALPNHYVAKDDITSPKLSPSLLHADDRQAGYAYVDKEDTVKEMLIRQNQAMVGIDRLVKKLRDELKAQNVDQNTIIIFSSDHGLFMGEHGLGGKAFCYEKATHVPLIIYDPRKKASNSRSDALVQSIDIAPTILAYAGINSPKSYQGENLTGFYQGQQQTQRQYSVSENLWSNHFGNPRCESIQDNEWKYIRYYQNNNLSATNKVAFGKTLGMKAGTVMYGSHDSDIFQYRDFIDGPLNGEPAVYEEVYHLSSDPEELTNLAQSDDHQAVLNKLRDNWKQEITAARGKSKPGIVRYTVDSLKN</sequence>
<feature type="domain" description="Sulfatase N-terminal" evidence="2">
    <location>
        <begin position="28"/>
        <end position="385"/>
    </location>
</feature>
<dbReference type="EMBL" id="JAKIKU010000003">
    <property type="protein sequence ID" value="MCL1045039.1"/>
    <property type="molecule type" value="Genomic_DNA"/>
</dbReference>
<dbReference type="RefSeq" id="WP_248955235.1">
    <property type="nucleotide sequence ID" value="NZ_JAKIKU010000003.1"/>
</dbReference>
<dbReference type="Gene3D" id="3.40.720.10">
    <property type="entry name" value="Alkaline Phosphatase, subunit A"/>
    <property type="match status" value="2"/>
</dbReference>
<organism evidence="3 4">
    <name type="scientific">Shewanella electrodiphila</name>
    <dbReference type="NCBI Taxonomy" id="934143"/>
    <lineage>
        <taxon>Bacteria</taxon>
        <taxon>Pseudomonadati</taxon>
        <taxon>Pseudomonadota</taxon>
        <taxon>Gammaproteobacteria</taxon>
        <taxon>Alteromonadales</taxon>
        <taxon>Shewanellaceae</taxon>
        <taxon>Shewanella</taxon>
    </lineage>
</organism>
<keyword evidence="1" id="KW-0732">Signal</keyword>
<dbReference type="PANTHER" id="PTHR43751:SF1">
    <property type="entry name" value="SULFATASE ATSG-RELATED"/>
    <property type="match status" value="1"/>
</dbReference>
<dbReference type="Pfam" id="PF00884">
    <property type="entry name" value="Sulfatase"/>
    <property type="match status" value="1"/>
</dbReference>
<protein>
    <submittedName>
        <fullName evidence="3">Sulfatase-like hydrolase/transferase</fullName>
    </submittedName>
</protein>
<dbReference type="SUPFAM" id="SSF53649">
    <property type="entry name" value="Alkaline phosphatase-like"/>
    <property type="match status" value="1"/>
</dbReference>
<keyword evidence="4" id="KW-1185">Reference proteome</keyword>
<evidence type="ECO:0000259" key="2">
    <source>
        <dbReference type="Pfam" id="PF00884"/>
    </source>
</evidence>
<proteinExistence type="predicted"/>
<accession>A0ABT0KMV5</accession>
<dbReference type="Proteomes" id="UP001202134">
    <property type="component" value="Unassembled WGS sequence"/>
</dbReference>
<comment type="caution">
    <text evidence="3">The sequence shown here is derived from an EMBL/GenBank/DDBJ whole genome shotgun (WGS) entry which is preliminary data.</text>
</comment>
<feature type="signal peptide" evidence="1">
    <location>
        <begin position="1"/>
        <end position="24"/>
    </location>
</feature>